<name>A0A7F5QZF1_AGRPL</name>
<dbReference type="AlphaFoldDB" id="A0A7F5QZF1"/>
<dbReference type="KEGG" id="apln:108743668"/>
<dbReference type="Proteomes" id="UP000192223">
    <property type="component" value="Unplaced"/>
</dbReference>
<keyword evidence="1" id="KW-0472">Membrane</keyword>
<keyword evidence="1" id="KW-0812">Transmembrane</keyword>
<keyword evidence="2" id="KW-1185">Reference proteome</keyword>
<gene>
    <name evidence="3" type="primary">LOC108743668</name>
</gene>
<reference evidence="3" key="1">
    <citation type="submission" date="2025-08" db="UniProtKB">
        <authorList>
            <consortium name="RefSeq"/>
        </authorList>
    </citation>
    <scope>IDENTIFICATION</scope>
    <source>
        <tissue evidence="3">Entire body</tissue>
    </source>
</reference>
<feature type="transmembrane region" description="Helical" evidence="1">
    <location>
        <begin position="23"/>
        <end position="45"/>
    </location>
</feature>
<dbReference type="RefSeq" id="XP_025830691.1">
    <property type="nucleotide sequence ID" value="XM_025974906.1"/>
</dbReference>
<dbReference type="GeneID" id="108743668"/>
<evidence type="ECO:0000313" key="3">
    <source>
        <dbReference type="RefSeq" id="XP_025830691.1"/>
    </source>
</evidence>
<keyword evidence="1" id="KW-1133">Transmembrane helix</keyword>
<sequence length="135" mass="15153">MAINTTNVKLICYDSHTDFSIDFFKLLLILGAIMSLAIASDTCLYQKLWDPFFDPEYQIANDDDNSSDEENDPNVQKILSASILSGHTCEDENKKRDSTNIISSRLINNGQIYATDLASQSKYNVDTNIDGNDMK</sequence>
<evidence type="ECO:0000313" key="2">
    <source>
        <dbReference type="Proteomes" id="UP000192223"/>
    </source>
</evidence>
<dbReference type="InParanoid" id="A0A7F5QZF1"/>
<organism evidence="2 3">
    <name type="scientific">Agrilus planipennis</name>
    <name type="common">Emerald ash borer</name>
    <name type="synonym">Agrilus marcopoli</name>
    <dbReference type="NCBI Taxonomy" id="224129"/>
    <lineage>
        <taxon>Eukaryota</taxon>
        <taxon>Metazoa</taxon>
        <taxon>Ecdysozoa</taxon>
        <taxon>Arthropoda</taxon>
        <taxon>Hexapoda</taxon>
        <taxon>Insecta</taxon>
        <taxon>Pterygota</taxon>
        <taxon>Neoptera</taxon>
        <taxon>Endopterygota</taxon>
        <taxon>Coleoptera</taxon>
        <taxon>Polyphaga</taxon>
        <taxon>Elateriformia</taxon>
        <taxon>Buprestoidea</taxon>
        <taxon>Buprestidae</taxon>
        <taxon>Agrilinae</taxon>
        <taxon>Agrilus</taxon>
    </lineage>
</organism>
<evidence type="ECO:0000256" key="1">
    <source>
        <dbReference type="SAM" id="Phobius"/>
    </source>
</evidence>
<accession>A0A7F5QZF1</accession>
<protein>
    <submittedName>
        <fullName evidence="3">Uncharacterized protein LOC108743668</fullName>
    </submittedName>
</protein>
<proteinExistence type="predicted"/>